<reference evidence="2" key="1">
    <citation type="submission" date="2023-11" db="EMBL/GenBank/DDBJ databases">
        <authorList>
            <person name="De Vega J J."/>
            <person name="De Vega J J."/>
        </authorList>
    </citation>
    <scope>NUCLEOTIDE SEQUENCE</scope>
</reference>
<accession>A0AAD2HL99</accession>
<proteinExistence type="predicted"/>
<evidence type="ECO:0000313" key="2">
    <source>
        <dbReference type="EMBL" id="CAK5275882.1"/>
    </source>
</evidence>
<protein>
    <submittedName>
        <fullName evidence="2">Uncharacterized protein</fullName>
    </submittedName>
</protein>
<gene>
    <name evidence="2" type="ORF">MYCIT1_LOCUS23954</name>
</gene>
<feature type="region of interest" description="Disordered" evidence="1">
    <location>
        <begin position="224"/>
        <end position="249"/>
    </location>
</feature>
<name>A0AAD2HL99_9AGAR</name>
<sequence>MHLRPIAHGYADTFQGKEELVTAVARSQAAFVSLLGAIALRFLALDRSDQRATWRTKLMTATHMPPRLMDSLEAVVGRLLRNPVGMIFDCTQEIPREIDWLLALLVNNTVSIRLPIYFFLGQGDAAVNHASHLERFLSLRQIHPSVQDTIRALSLLSSTQIASEEYVFVAENIRHFGIFPNPDFYEALQPRKREFPPVEAHSGQRETETYTEFFARRKVRNETRVAAETSQQKQTRLQREKQAISQGCPGKKGPRVFVWEEKDKFWVHRLLQRNEVGDEWDEFAPSQRIFDSFHNKWDLCRPLDPAAVVLNDDDDNLAIYFPVAYRGQTLDPIEIRSSDDLSSQFMDDFEDEPPAGLSAEIQSVLVMGFGLDHSLVIGSHDHLIPSDLITDPITDDI</sequence>
<evidence type="ECO:0000313" key="3">
    <source>
        <dbReference type="Proteomes" id="UP001295794"/>
    </source>
</evidence>
<dbReference type="AlphaFoldDB" id="A0AAD2HL99"/>
<organism evidence="2 3">
    <name type="scientific">Mycena citricolor</name>
    <dbReference type="NCBI Taxonomy" id="2018698"/>
    <lineage>
        <taxon>Eukaryota</taxon>
        <taxon>Fungi</taxon>
        <taxon>Dikarya</taxon>
        <taxon>Basidiomycota</taxon>
        <taxon>Agaricomycotina</taxon>
        <taxon>Agaricomycetes</taxon>
        <taxon>Agaricomycetidae</taxon>
        <taxon>Agaricales</taxon>
        <taxon>Marasmiineae</taxon>
        <taxon>Mycenaceae</taxon>
        <taxon>Mycena</taxon>
    </lineage>
</organism>
<comment type="caution">
    <text evidence="2">The sequence shown here is derived from an EMBL/GenBank/DDBJ whole genome shotgun (WGS) entry which is preliminary data.</text>
</comment>
<keyword evidence="3" id="KW-1185">Reference proteome</keyword>
<evidence type="ECO:0000256" key="1">
    <source>
        <dbReference type="SAM" id="MobiDB-lite"/>
    </source>
</evidence>
<dbReference type="Proteomes" id="UP001295794">
    <property type="component" value="Unassembled WGS sequence"/>
</dbReference>
<dbReference type="EMBL" id="CAVNYO010000405">
    <property type="protein sequence ID" value="CAK5275882.1"/>
    <property type="molecule type" value="Genomic_DNA"/>
</dbReference>